<evidence type="ECO:0000313" key="7">
    <source>
        <dbReference type="Proteomes" id="UP001165679"/>
    </source>
</evidence>
<dbReference type="InterPro" id="IPR012785">
    <property type="entry name" value="Protocat_dOase_b"/>
</dbReference>
<evidence type="ECO:0000256" key="1">
    <source>
        <dbReference type="ARBA" id="ARBA00007825"/>
    </source>
</evidence>
<feature type="compositionally biased region" description="Basic and acidic residues" evidence="4">
    <location>
        <begin position="1"/>
        <end position="15"/>
    </location>
</feature>
<dbReference type="PROSITE" id="PS00083">
    <property type="entry name" value="INTRADIOL_DIOXYGENAS"/>
    <property type="match status" value="1"/>
</dbReference>
<keyword evidence="3 6" id="KW-0560">Oxidoreductase</keyword>
<comment type="similarity">
    <text evidence="1">Belongs to the intradiol ring-cleavage dioxygenase family.</text>
</comment>
<sequence length="241" mass="27432">MSETYRRVADEHTPFRDLVPNTQPDNNAPEYGSTHKRHPKQPGLRTPQTVTEIAGPRFSPSHYPAVIDLSRSGGHEAMGERIVVHGRVLDEDGRPVPDTMVEIWQANAAGRYNHPNDVHDAPLDPHFKGEGRVFTDAGGWYQFTTIKPGAYPWRNHFNAWRPNHIHYSLFGPGFATRLITQMYFPGDPLLALDPIFNTVADEHARARLIAKFDIEVTRPEWALGYRFDFVLRGRDTTIVQE</sequence>
<organism evidence="6 7">
    <name type="scientific">Limobrevibacterium gyesilva</name>
    <dbReference type="NCBI Taxonomy" id="2991712"/>
    <lineage>
        <taxon>Bacteria</taxon>
        <taxon>Pseudomonadati</taxon>
        <taxon>Pseudomonadota</taxon>
        <taxon>Alphaproteobacteria</taxon>
        <taxon>Acetobacterales</taxon>
        <taxon>Acetobacteraceae</taxon>
        <taxon>Limobrevibacterium</taxon>
    </lineage>
</organism>
<proteinExistence type="inferred from homology"/>
<dbReference type="NCBIfam" id="TIGR02422">
    <property type="entry name" value="protocat_beta"/>
    <property type="match status" value="1"/>
</dbReference>
<dbReference type="EMBL" id="JAPDNT010000004">
    <property type="protein sequence ID" value="MCW3474508.1"/>
    <property type="molecule type" value="Genomic_DNA"/>
</dbReference>
<protein>
    <submittedName>
        <fullName evidence="6">Protocatechuate 3,4-dioxygenase subunit beta</fullName>
        <ecNumber evidence="6">1.13.11.3</ecNumber>
    </submittedName>
</protein>
<feature type="region of interest" description="Disordered" evidence="4">
    <location>
        <begin position="1"/>
        <end position="47"/>
    </location>
</feature>
<dbReference type="EC" id="1.13.11.3" evidence="6"/>
<dbReference type="InterPro" id="IPR015889">
    <property type="entry name" value="Intradiol_dOase_core"/>
</dbReference>
<name>A0AA41YM58_9PROT</name>
<evidence type="ECO:0000256" key="2">
    <source>
        <dbReference type="ARBA" id="ARBA00022964"/>
    </source>
</evidence>
<reference evidence="6" key="2">
    <citation type="submission" date="2022-10" db="EMBL/GenBank/DDBJ databases">
        <authorList>
            <person name="Trinh H.N."/>
        </authorList>
    </citation>
    <scope>NUCLEOTIDE SEQUENCE</scope>
    <source>
        <strain evidence="6">RN2-1</strain>
    </source>
</reference>
<dbReference type="PANTHER" id="PTHR33711">
    <property type="entry name" value="DIOXYGENASE, PUTATIVE (AFU_ORTHOLOGUE AFUA_2G02910)-RELATED"/>
    <property type="match status" value="1"/>
</dbReference>
<dbReference type="Pfam" id="PF00775">
    <property type="entry name" value="Dioxygenase_C"/>
    <property type="match status" value="1"/>
</dbReference>
<accession>A0AA41YM58</accession>
<dbReference type="GO" id="GO:0008199">
    <property type="term" value="F:ferric iron binding"/>
    <property type="evidence" value="ECO:0007669"/>
    <property type="project" value="InterPro"/>
</dbReference>
<feature type="domain" description="Intradiol ring-cleavage dioxygenases" evidence="5">
    <location>
        <begin position="84"/>
        <end position="112"/>
    </location>
</feature>
<dbReference type="InterPro" id="IPR000627">
    <property type="entry name" value="Intradiol_dOase_C"/>
</dbReference>
<dbReference type="InterPro" id="IPR050770">
    <property type="entry name" value="Intradiol_RC_Dioxygenase"/>
</dbReference>
<evidence type="ECO:0000256" key="3">
    <source>
        <dbReference type="ARBA" id="ARBA00023002"/>
    </source>
</evidence>
<keyword evidence="2" id="KW-0223">Dioxygenase</keyword>
<dbReference type="GO" id="GO:0018578">
    <property type="term" value="F:protocatechuate 3,4-dioxygenase activity"/>
    <property type="evidence" value="ECO:0007669"/>
    <property type="project" value="UniProtKB-EC"/>
</dbReference>
<dbReference type="SUPFAM" id="SSF49482">
    <property type="entry name" value="Aromatic compound dioxygenase"/>
    <property type="match status" value="1"/>
</dbReference>
<evidence type="ECO:0000259" key="5">
    <source>
        <dbReference type="PROSITE" id="PS00083"/>
    </source>
</evidence>
<dbReference type="AlphaFoldDB" id="A0AA41YM58"/>
<reference evidence="6" key="1">
    <citation type="submission" date="2022-09" db="EMBL/GenBank/DDBJ databases">
        <title>Rhodovastum sp. nov. RN2-1 isolated from soil in Seongnam, South Korea.</title>
        <authorList>
            <person name="Le N.T."/>
        </authorList>
    </citation>
    <scope>NUCLEOTIDE SEQUENCE</scope>
    <source>
        <strain evidence="6">RN2-1</strain>
    </source>
</reference>
<dbReference type="Proteomes" id="UP001165679">
    <property type="component" value="Unassembled WGS sequence"/>
</dbReference>
<dbReference type="Gene3D" id="2.60.130.10">
    <property type="entry name" value="Aromatic compound dioxygenase"/>
    <property type="match status" value="1"/>
</dbReference>
<evidence type="ECO:0000256" key="4">
    <source>
        <dbReference type="SAM" id="MobiDB-lite"/>
    </source>
</evidence>
<comment type="caution">
    <text evidence="6">The sequence shown here is derived from an EMBL/GenBank/DDBJ whole genome shotgun (WGS) entry which is preliminary data.</text>
</comment>
<keyword evidence="7" id="KW-1185">Reference proteome</keyword>
<dbReference type="PANTHER" id="PTHR33711:SF10">
    <property type="entry name" value="INTRADIOL RING-CLEAVAGE DIOXYGENASES DOMAIN-CONTAINING PROTEIN"/>
    <property type="match status" value="1"/>
</dbReference>
<evidence type="ECO:0000313" key="6">
    <source>
        <dbReference type="EMBL" id="MCW3474508.1"/>
    </source>
</evidence>
<gene>
    <name evidence="6" type="primary">pcaH</name>
    <name evidence="6" type="ORF">OL599_07915</name>
</gene>
<dbReference type="GO" id="GO:0019619">
    <property type="term" value="P:3,4-dihydroxybenzoate catabolic process"/>
    <property type="evidence" value="ECO:0007669"/>
    <property type="project" value="InterPro"/>
</dbReference>